<dbReference type="OMA" id="FIYWRFF"/>
<evidence type="ECO:0000256" key="11">
    <source>
        <dbReference type="ARBA" id="ARBA00023136"/>
    </source>
</evidence>
<dbReference type="PROSITE" id="PS50892">
    <property type="entry name" value="V_SNARE"/>
    <property type="match status" value="1"/>
</dbReference>
<sequence>MTHGDATMVRATLLARVNDGLPLAESLDASTRTTPSVDPVEDGTETAKRQAKALFKKLSDPSSGPPPSRMTIETTSELLMHYVIHENVCYLCVCDRTYPKKLAYAYLEELQNEFSERHGEEVGTVGRPYAFIKFDTFIQRTKKLYSDARTQRNLNKLNDDLHDIQQIMTRNINDIMGQGERLDRVSAMSGNLSEASKKYSKKARDLSRQALIQKYMPLAIFCGIVILTLMLRRYVFTYG</sequence>
<dbReference type="InterPro" id="IPR010908">
    <property type="entry name" value="Longin_dom"/>
</dbReference>
<dbReference type="AlphaFoldDB" id="A0A1Y5IG28"/>
<evidence type="ECO:0000256" key="4">
    <source>
        <dbReference type="ARBA" id="ARBA00022448"/>
    </source>
</evidence>
<evidence type="ECO:0000256" key="1">
    <source>
        <dbReference type="ARBA" id="ARBA00004163"/>
    </source>
</evidence>
<dbReference type="SMART" id="SM01270">
    <property type="entry name" value="Longin"/>
    <property type="match status" value="1"/>
</dbReference>
<dbReference type="GO" id="GO:0015031">
    <property type="term" value="P:protein transport"/>
    <property type="evidence" value="ECO:0007669"/>
    <property type="project" value="UniProtKB-KW"/>
</dbReference>
<keyword evidence="10 12" id="KW-0175">Coiled coil</keyword>
<gene>
    <name evidence="17" type="ORF">BE221DRAFT_169184</name>
</gene>
<evidence type="ECO:0000256" key="9">
    <source>
        <dbReference type="ARBA" id="ARBA00023034"/>
    </source>
</evidence>
<dbReference type="KEGG" id="ota:OT_ostta14g02870"/>
<feature type="region of interest" description="Disordered" evidence="13">
    <location>
        <begin position="25"/>
        <end position="46"/>
    </location>
</feature>
<evidence type="ECO:0000256" key="12">
    <source>
        <dbReference type="PROSITE-ProRule" id="PRU00290"/>
    </source>
</evidence>
<dbReference type="EMBL" id="KZ155785">
    <property type="protein sequence ID" value="OUS46092.1"/>
    <property type="molecule type" value="Genomic_DNA"/>
</dbReference>
<dbReference type="InterPro" id="IPR044565">
    <property type="entry name" value="Sec22"/>
</dbReference>
<evidence type="ECO:0000256" key="14">
    <source>
        <dbReference type="SAM" id="Phobius"/>
    </source>
</evidence>
<evidence type="ECO:0000256" key="6">
    <source>
        <dbReference type="ARBA" id="ARBA00022824"/>
    </source>
</evidence>
<dbReference type="SUPFAM" id="SSF58038">
    <property type="entry name" value="SNARE fusion complex"/>
    <property type="match status" value="1"/>
</dbReference>
<feature type="transmembrane region" description="Helical" evidence="14">
    <location>
        <begin position="215"/>
        <end position="235"/>
    </location>
</feature>
<dbReference type="Pfam" id="PF13774">
    <property type="entry name" value="Longin"/>
    <property type="match status" value="1"/>
</dbReference>
<evidence type="ECO:0000256" key="3">
    <source>
        <dbReference type="ARBA" id="ARBA00008025"/>
    </source>
</evidence>
<comment type="subcellular location">
    <subcellularLocation>
        <location evidence="1">Endoplasmic reticulum membrane</location>
        <topology evidence="1">Single-pass type IV membrane protein</topology>
    </subcellularLocation>
    <subcellularLocation>
        <location evidence="2">Golgi apparatus membrane</location>
    </subcellularLocation>
</comment>
<dbReference type="GO" id="GO:0006888">
    <property type="term" value="P:endoplasmic reticulum to Golgi vesicle-mediated transport"/>
    <property type="evidence" value="ECO:0007669"/>
    <property type="project" value="InterPro"/>
</dbReference>
<evidence type="ECO:0000256" key="8">
    <source>
        <dbReference type="ARBA" id="ARBA00022989"/>
    </source>
</evidence>
<dbReference type="OrthoDB" id="1719357at2759"/>
<dbReference type="PROSITE" id="PS50859">
    <property type="entry name" value="LONGIN"/>
    <property type="match status" value="1"/>
</dbReference>
<keyword evidence="7" id="KW-0653">Protein transport</keyword>
<accession>A0A1Y5IG28</accession>
<dbReference type="GO" id="GO:0006890">
    <property type="term" value="P:retrograde vesicle-mediated transport, Golgi to endoplasmic reticulum"/>
    <property type="evidence" value="ECO:0007669"/>
    <property type="project" value="InterPro"/>
</dbReference>
<name>A0A1Y5IG28_OSTTA</name>
<evidence type="ECO:0000256" key="13">
    <source>
        <dbReference type="SAM" id="MobiDB-lite"/>
    </source>
</evidence>
<evidence type="ECO:0000256" key="7">
    <source>
        <dbReference type="ARBA" id="ARBA00022927"/>
    </source>
</evidence>
<evidence type="ECO:0000256" key="10">
    <source>
        <dbReference type="ARBA" id="ARBA00023054"/>
    </source>
</evidence>
<organism evidence="17">
    <name type="scientific">Ostreococcus tauri</name>
    <name type="common">Marine green alga</name>
    <dbReference type="NCBI Taxonomy" id="70448"/>
    <lineage>
        <taxon>Eukaryota</taxon>
        <taxon>Viridiplantae</taxon>
        <taxon>Chlorophyta</taxon>
        <taxon>Mamiellophyceae</taxon>
        <taxon>Mamiellales</taxon>
        <taxon>Bathycoccaceae</taxon>
        <taxon>Ostreococcus</taxon>
    </lineage>
</organism>
<keyword evidence="11 14" id="KW-0472">Membrane</keyword>
<keyword evidence="6" id="KW-0256">Endoplasmic reticulum</keyword>
<keyword evidence="9" id="KW-0333">Golgi apparatus</keyword>
<dbReference type="Gene3D" id="3.30.450.50">
    <property type="entry name" value="Longin domain"/>
    <property type="match status" value="1"/>
</dbReference>
<dbReference type="eggNOG" id="KOG0862">
    <property type="taxonomic scope" value="Eukaryota"/>
</dbReference>
<dbReference type="PANTHER" id="PTHR45837">
    <property type="entry name" value="VESICLE-TRAFFICKING PROTEIN SEC22B"/>
    <property type="match status" value="1"/>
</dbReference>
<dbReference type="GO" id="GO:0005789">
    <property type="term" value="C:endoplasmic reticulum membrane"/>
    <property type="evidence" value="ECO:0007669"/>
    <property type="project" value="UniProtKB-SubCell"/>
</dbReference>
<comment type="similarity">
    <text evidence="3">Belongs to the synaptobrevin family.</text>
</comment>
<dbReference type="Pfam" id="PF00957">
    <property type="entry name" value="Synaptobrevin"/>
    <property type="match status" value="1"/>
</dbReference>
<feature type="domain" description="V-SNARE coiled-coil homology" evidence="16">
    <location>
        <begin position="153"/>
        <end position="213"/>
    </location>
</feature>
<dbReference type="CDD" id="cd14824">
    <property type="entry name" value="Longin"/>
    <property type="match status" value="1"/>
</dbReference>
<dbReference type="InterPro" id="IPR011012">
    <property type="entry name" value="Longin-like_dom_sf"/>
</dbReference>
<protein>
    <submittedName>
        <fullName evidence="17">Putative vesicle transport protein</fullName>
    </submittedName>
</protein>
<keyword evidence="5 14" id="KW-0812">Transmembrane</keyword>
<dbReference type="GO" id="GO:0005484">
    <property type="term" value="F:SNAP receptor activity"/>
    <property type="evidence" value="ECO:0007669"/>
    <property type="project" value="InterPro"/>
</dbReference>
<reference evidence="17" key="1">
    <citation type="submission" date="2017-04" db="EMBL/GenBank/DDBJ databases">
        <title>Population genomics of picophytoplankton unveils novel chromosome hypervariability.</title>
        <authorList>
            <consortium name="DOE Joint Genome Institute"/>
            <person name="Blanc-Mathieu R."/>
            <person name="Krasovec M."/>
            <person name="Hebrard M."/>
            <person name="Yau S."/>
            <person name="Desgranges E."/>
            <person name="Martin J."/>
            <person name="Schackwitz W."/>
            <person name="Kuo A."/>
            <person name="Salin G."/>
            <person name="Donnadieu C."/>
            <person name="Desdevises Y."/>
            <person name="Sanchez-Ferandin S."/>
            <person name="Moreau H."/>
            <person name="Rivals E."/>
            <person name="Grigoriev I.V."/>
            <person name="Grimsley N."/>
            <person name="Eyre-Walker A."/>
            <person name="Piganeau G."/>
        </authorList>
    </citation>
    <scope>NUCLEOTIDE SEQUENCE [LARGE SCALE GENOMIC DNA]</scope>
    <source>
        <strain evidence="17">RCC 1115</strain>
    </source>
</reference>
<dbReference type="Gene3D" id="1.20.5.110">
    <property type="match status" value="1"/>
</dbReference>
<keyword evidence="8 14" id="KW-1133">Transmembrane helix</keyword>
<dbReference type="Proteomes" id="UP000195557">
    <property type="component" value="Unassembled WGS sequence"/>
</dbReference>
<dbReference type="InterPro" id="IPR042855">
    <property type="entry name" value="V_SNARE_CC"/>
</dbReference>
<evidence type="ECO:0000259" key="15">
    <source>
        <dbReference type="PROSITE" id="PS50859"/>
    </source>
</evidence>
<proteinExistence type="inferred from homology"/>
<dbReference type="GO" id="GO:0000139">
    <property type="term" value="C:Golgi membrane"/>
    <property type="evidence" value="ECO:0007669"/>
    <property type="project" value="UniProtKB-SubCell"/>
</dbReference>
<evidence type="ECO:0000256" key="2">
    <source>
        <dbReference type="ARBA" id="ARBA00004394"/>
    </source>
</evidence>
<evidence type="ECO:0000313" key="17">
    <source>
        <dbReference type="EMBL" id="OUS46092.1"/>
    </source>
</evidence>
<dbReference type="RefSeq" id="XP_003083120.2">
    <property type="nucleotide sequence ID" value="XM_003083072.2"/>
</dbReference>
<dbReference type="CDD" id="cd15866">
    <property type="entry name" value="R-SNARE_SEC22"/>
    <property type="match status" value="1"/>
</dbReference>
<feature type="domain" description="Longin" evidence="15">
    <location>
        <begin position="13"/>
        <end position="138"/>
    </location>
</feature>
<dbReference type="SUPFAM" id="SSF64356">
    <property type="entry name" value="SNARE-like"/>
    <property type="match status" value="1"/>
</dbReference>
<evidence type="ECO:0000259" key="16">
    <source>
        <dbReference type="PROSITE" id="PS50892"/>
    </source>
</evidence>
<evidence type="ECO:0000256" key="5">
    <source>
        <dbReference type="ARBA" id="ARBA00022692"/>
    </source>
</evidence>
<keyword evidence="4" id="KW-0813">Transport</keyword>